<organism evidence="8 9">
    <name type="scientific">Heterodermia speciosa</name>
    <dbReference type="NCBI Taxonomy" id="116794"/>
    <lineage>
        <taxon>Eukaryota</taxon>
        <taxon>Fungi</taxon>
        <taxon>Dikarya</taxon>
        <taxon>Ascomycota</taxon>
        <taxon>Pezizomycotina</taxon>
        <taxon>Lecanoromycetes</taxon>
        <taxon>OSLEUM clade</taxon>
        <taxon>Lecanoromycetidae</taxon>
        <taxon>Caliciales</taxon>
        <taxon>Physciaceae</taxon>
        <taxon>Heterodermia</taxon>
    </lineage>
</organism>
<comment type="similarity">
    <text evidence="6">Belongs to the cullin family.</text>
</comment>
<reference evidence="8" key="1">
    <citation type="submission" date="2021-03" db="EMBL/GenBank/DDBJ databases">
        <authorList>
            <person name="Tagirdzhanova G."/>
        </authorList>
    </citation>
    <scope>NUCLEOTIDE SEQUENCE</scope>
</reference>
<dbReference type="InterPro" id="IPR059120">
    <property type="entry name" value="Cullin-like_AB"/>
</dbReference>
<name>A0A8H3I534_9LECA</name>
<evidence type="ECO:0000256" key="2">
    <source>
        <dbReference type="ARBA" id="ARBA00022618"/>
    </source>
</evidence>
<dbReference type="SUPFAM" id="SSF46785">
    <property type="entry name" value="Winged helix' DNA-binding domain"/>
    <property type="match status" value="1"/>
</dbReference>
<dbReference type="OrthoDB" id="5581181at2759"/>
<dbReference type="EMBL" id="CAJPDS010000005">
    <property type="protein sequence ID" value="CAF9907645.1"/>
    <property type="molecule type" value="Genomic_DNA"/>
</dbReference>
<dbReference type="FunFam" id="1.20.1310.10:FF:000033">
    <property type="entry name" value="Anaphase-promoting complex subunit ApcB"/>
    <property type="match status" value="1"/>
</dbReference>
<dbReference type="Pfam" id="PF08672">
    <property type="entry name" value="ANAPC2"/>
    <property type="match status" value="1"/>
</dbReference>
<keyword evidence="9" id="KW-1185">Reference proteome</keyword>
<evidence type="ECO:0000256" key="1">
    <source>
        <dbReference type="ARBA" id="ARBA00016068"/>
    </source>
</evidence>
<dbReference type="Gene3D" id="3.30.230.130">
    <property type="entry name" value="Cullin, Chain C, Domain 2"/>
    <property type="match status" value="1"/>
</dbReference>
<dbReference type="InterPro" id="IPR036388">
    <property type="entry name" value="WH-like_DNA-bd_sf"/>
</dbReference>
<dbReference type="InterPro" id="IPR044554">
    <property type="entry name" value="ANAPC2"/>
</dbReference>
<dbReference type="Gene3D" id="1.10.10.10">
    <property type="entry name" value="Winged helix-like DNA-binding domain superfamily/Winged helix DNA-binding domain"/>
    <property type="match status" value="1"/>
</dbReference>
<keyword evidence="5" id="KW-0131">Cell cycle</keyword>
<comment type="caution">
    <text evidence="8">The sequence shown here is derived from an EMBL/GenBank/DDBJ whole genome shotgun (WGS) entry which is preliminary data.</text>
</comment>
<dbReference type="SMART" id="SM01013">
    <property type="entry name" value="APC2"/>
    <property type="match status" value="1"/>
</dbReference>
<sequence length="879" mass="98800">MDRPSIAFTNSSSSTAATQAGNAAMAAYERIFAAVFPPSADAVVPTPAATPILGSTGLGQSFGGFSVPEPEPQNSAEEQIKWDRSWHTATSYLSLPNELITVAHARQSEDALKARWFKPFRAETANDVSYIVSSESQGRKLRKGLVKDNLLQWYFEEAVCRHYMYYVLPTVIQCLNDKLDQRGLYDTIQVLQVAQAIYSHPLKNHISSFLPQKGAWELEQARQSLHSLFAHSIPTENFTAQVSQFLKEQASTVLCINEAQDQQLDPAIISSARRKTTRVMESLKNIGLAGPKAERLFAEVMSGILDQFVAIQFAGKWSSPSKIPEQLRDWIENRFSRFIVEVLAHVRDANLDSGNFSHSISYGDTLKWQQMGIRKLGELRVEELFDVVAEWSMDSQGAIEDLKYYVREGKWRFHLTSMFCEALSRRLLQPGASTTEILQIYMAIIRAFTILDPKGVLLDRVARPIRRYLREREDTVNIVVGGLLADLEDDPPVSGVLYELAEELETTGGLPVDEKVEDFDDLDFDDMMWEPDPVDAPLEYKRSKHNDVIGALISLFETKEAFITEFEKILGERLLRNEHEFDKEIRVLELLKIRFGEPPLQSCEVMLRDIMDSRRVDAFIHKEQNFAQNQRLHAKILSHHFWPSLHTDDFHLPAPITSLQTRYANSFAKLKASRKLTWHPSLGQVTVSLDFEDRIVREEVQTWQASVIYAFDSSSSSSPSPPATTQSVQTLTSSLEMSESLVRNALTFWVSKFVLVQSAPDTYRVLETLPSDTLDSATSTTAQAAARAAASDAVTSAAASSAVKSEEDMLQEKMEVYWNFVKAMLTNQGAMGLEKIVMMLKMVVPGGFPFGVDELKAFLAGRVEEGRLEVGLQGYKIVH</sequence>
<dbReference type="SUPFAM" id="SSF75632">
    <property type="entry name" value="Cullin homology domain"/>
    <property type="match status" value="1"/>
</dbReference>
<evidence type="ECO:0000256" key="5">
    <source>
        <dbReference type="ARBA" id="ARBA00023306"/>
    </source>
</evidence>
<keyword evidence="3" id="KW-0498">Mitosis</keyword>
<dbReference type="Proteomes" id="UP000664521">
    <property type="component" value="Unassembled WGS sequence"/>
</dbReference>
<keyword evidence="2" id="KW-0132">Cell division</keyword>
<evidence type="ECO:0000256" key="3">
    <source>
        <dbReference type="ARBA" id="ARBA00022776"/>
    </source>
</evidence>
<dbReference type="InterPro" id="IPR057975">
    <property type="entry name" value="TPR_ANAPC2"/>
</dbReference>
<dbReference type="GO" id="GO:0007091">
    <property type="term" value="P:metaphase/anaphase transition of mitotic cell cycle"/>
    <property type="evidence" value="ECO:0007669"/>
    <property type="project" value="TreeGrafter"/>
</dbReference>
<dbReference type="GO" id="GO:0070979">
    <property type="term" value="P:protein K11-linked ubiquitination"/>
    <property type="evidence" value="ECO:0007669"/>
    <property type="project" value="TreeGrafter"/>
</dbReference>
<dbReference type="Pfam" id="PF25773">
    <property type="entry name" value="TPR_ANAPC2"/>
    <property type="match status" value="1"/>
</dbReference>
<dbReference type="SMART" id="SM00182">
    <property type="entry name" value="CULLIN"/>
    <property type="match status" value="1"/>
</dbReference>
<dbReference type="AlphaFoldDB" id="A0A8H3I534"/>
<dbReference type="PANTHER" id="PTHR45957:SF1">
    <property type="entry name" value="ANAPHASE-PROMOTING COMPLEX SUBUNIT 2"/>
    <property type="match status" value="1"/>
</dbReference>
<dbReference type="GO" id="GO:0006511">
    <property type="term" value="P:ubiquitin-dependent protein catabolic process"/>
    <property type="evidence" value="ECO:0007669"/>
    <property type="project" value="InterPro"/>
</dbReference>
<dbReference type="Gene3D" id="1.20.1310.10">
    <property type="entry name" value="Cullin Repeats"/>
    <property type="match status" value="1"/>
</dbReference>
<dbReference type="PANTHER" id="PTHR45957">
    <property type="entry name" value="ANAPHASE-PROMOTING COMPLEX SUBUNIT 2"/>
    <property type="match status" value="1"/>
</dbReference>
<dbReference type="InterPro" id="IPR036317">
    <property type="entry name" value="Cullin_homology_sf"/>
</dbReference>
<evidence type="ECO:0000256" key="4">
    <source>
        <dbReference type="ARBA" id="ARBA00022786"/>
    </source>
</evidence>
<feature type="domain" description="Cullin family profile" evidence="7">
    <location>
        <begin position="515"/>
        <end position="750"/>
    </location>
</feature>
<dbReference type="InterPro" id="IPR036390">
    <property type="entry name" value="WH_DNA-bd_sf"/>
</dbReference>
<dbReference type="PROSITE" id="PS50069">
    <property type="entry name" value="CULLIN_2"/>
    <property type="match status" value="1"/>
</dbReference>
<evidence type="ECO:0000313" key="8">
    <source>
        <dbReference type="EMBL" id="CAF9907645.1"/>
    </source>
</evidence>
<dbReference type="InterPro" id="IPR014786">
    <property type="entry name" value="ANAPC2_C"/>
</dbReference>
<evidence type="ECO:0000313" key="9">
    <source>
        <dbReference type="Proteomes" id="UP000664521"/>
    </source>
</evidence>
<dbReference type="GO" id="GO:0005680">
    <property type="term" value="C:anaphase-promoting complex"/>
    <property type="evidence" value="ECO:0007669"/>
    <property type="project" value="TreeGrafter"/>
</dbReference>
<evidence type="ECO:0000256" key="6">
    <source>
        <dbReference type="PROSITE-ProRule" id="PRU00330"/>
    </source>
</evidence>
<gene>
    <name evidence="8" type="ORF">HETSPECPRED_007197</name>
</gene>
<evidence type="ECO:0000259" key="7">
    <source>
        <dbReference type="PROSITE" id="PS50069"/>
    </source>
</evidence>
<proteinExistence type="inferred from homology"/>
<dbReference type="GO" id="GO:0031625">
    <property type="term" value="F:ubiquitin protein ligase binding"/>
    <property type="evidence" value="ECO:0007669"/>
    <property type="project" value="InterPro"/>
</dbReference>
<dbReference type="GO" id="GO:0051301">
    <property type="term" value="P:cell division"/>
    <property type="evidence" value="ECO:0007669"/>
    <property type="project" value="UniProtKB-KW"/>
</dbReference>
<dbReference type="Pfam" id="PF26557">
    <property type="entry name" value="Cullin_AB"/>
    <property type="match status" value="1"/>
</dbReference>
<protein>
    <recommendedName>
        <fullName evidence="1">Anaphase-promoting complex subunit 2</fullName>
    </recommendedName>
</protein>
<keyword evidence="4" id="KW-0833">Ubl conjugation pathway</keyword>
<accession>A0A8H3I534</accession>
<dbReference type="InterPro" id="IPR016158">
    <property type="entry name" value="Cullin_homology"/>
</dbReference>